<gene>
    <name evidence="1" type="ORF">TVD_08690</name>
</gene>
<proteinExistence type="predicted"/>
<name>A0A0G3G4X8_9GAMM</name>
<dbReference type="STRING" id="106634.TVD_08690"/>
<dbReference type="KEGG" id="tvr:TVD_08690"/>
<evidence type="ECO:0000313" key="1">
    <source>
        <dbReference type="EMBL" id="AKJ95429.1"/>
    </source>
</evidence>
<protein>
    <submittedName>
        <fullName evidence="1">Uncharacterized protein</fullName>
    </submittedName>
</protein>
<keyword evidence="2" id="KW-1185">Reference proteome</keyword>
<dbReference type="PATRIC" id="fig|106634.4.peg.1777"/>
<dbReference type="Proteomes" id="UP000064201">
    <property type="component" value="Chromosome"/>
</dbReference>
<dbReference type="EMBL" id="CP011367">
    <property type="protein sequence ID" value="AKJ95429.1"/>
    <property type="molecule type" value="Genomic_DNA"/>
</dbReference>
<reference evidence="1 2" key="1">
    <citation type="submission" date="2015-04" db="EMBL/GenBank/DDBJ databases">
        <title>Complete Sequence for the Genome of the Thioalkalivibrio versutus D301.</title>
        <authorList>
            <person name="Mu T."/>
            <person name="Zhou J."/>
            <person name="Xu X."/>
        </authorList>
    </citation>
    <scope>NUCLEOTIDE SEQUENCE [LARGE SCALE GENOMIC DNA]</scope>
    <source>
        <strain evidence="1 2">D301</strain>
    </source>
</reference>
<dbReference type="RefSeq" id="WP_018144190.1">
    <property type="nucleotide sequence ID" value="NZ_CP011367.1"/>
</dbReference>
<dbReference type="OrthoDB" id="6903337at2"/>
<sequence>MDTDTVEDPRSAGRFHGQEGSAAGPTPEPIIHAGYATLSLRQVDAWNGVPKGTAFRLFKARKHQLREGVDFFYIPEGRDPELTETLRLDGRIYPSTVHLVLLTGAAYARMREEWHARTHNPGCGCPEEH</sequence>
<organism evidence="1 2">
    <name type="scientific">Thioalkalivibrio versutus</name>
    <dbReference type="NCBI Taxonomy" id="106634"/>
    <lineage>
        <taxon>Bacteria</taxon>
        <taxon>Pseudomonadati</taxon>
        <taxon>Pseudomonadota</taxon>
        <taxon>Gammaproteobacteria</taxon>
        <taxon>Chromatiales</taxon>
        <taxon>Ectothiorhodospiraceae</taxon>
        <taxon>Thioalkalivibrio</taxon>
    </lineage>
</organism>
<evidence type="ECO:0000313" key="2">
    <source>
        <dbReference type="Proteomes" id="UP000064201"/>
    </source>
</evidence>
<accession>A0A0G3G4X8</accession>
<dbReference type="AlphaFoldDB" id="A0A0G3G4X8"/>